<reference evidence="1 2" key="1">
    <citation type="submission" date="2014-06" db="EMBL/GenBank/DDBJ databases">
        <title>Evolutionary Origins and Diversification of the Mycorrhizal Mutualists.</title>
        <authorList>
            <consortium name="DOE Joint Genome Institute"/>
            <consortium name="Mycorrhizal Genomics Consortium"/>
            <person name="Kohler A."/>
            <person name="Kuo A."/>
            <person name="Nagy L.G."/>
            <person name="Floudas D."/>
            <person name="Copeland A."/>
            <person name="Barry K.W."/>
            <person name="Cichocki N."/>
            <person name="Veneault-Fourrey C."/>
            <person name="LaButti K."/>
            <person name="Lindquist E.A."/>
            <person name="Lipzen A."/>
            <person name="Lundell T."/>
            <person name="Morin E."/>
            <person name="Murat C."/>
            <person name="Riley R."/>
            <person name="Ohm R."/>
            <person name="Sun H."/>
            <person name="Tunlid A."/>
            <person name="Henrissat B."/>
            <person name="Grigoriev I.V."/>
            <person name="Hibbett D.S."/>
            <person name="Martin F."/>
        </authorList>
    </citation>
    <scope>NUCLEOTIDE SEQUENCE [LARGE SCALE GENOMIC DNA]</scope>
    <source>
        <strain evidence="1 2">SS14</strain>
    </source>
</reference>
<evidence type="ECO:0000313" key="1">
    <source>
        <dbReference type="EMBL" id="KIJ44379.1"/>
    </source>
</evidence>
<proteinExistence type="predicted"/>
<name>A0A0C9VBP6_SPHS4</name>
<dbReference type="EMBL" id="KN837118">
    <property type="protein sequence ID" value="KIJ44379.1"/>
    <property type="molecule type" value="Genomic_DNA"/>
</dbReference>
<accession>A0A0C9VBP6</accession>
<dbReference type="HOGENOM" id="CLU_2764953_0_0_1"/>
<dbReference type="OrthoDB" id="3260036at2759"/>
<keyword evidence="2" id="KW-1185">Reference proteome</keyword>
<protein>
    <submittedName>
        <fullName evidence="1">Uncharacterized protein</fullName>
    </submittedName>
</protein>
<sequence length="70" mass="7482">GSNNNTFSYVDLAGNTFTRKVNASANVILLDQQGGNLAPVKTATSTPVFTDQQGFAGRIFSRKKIIVHSP</sequence>
<dbReference type="Proteomes" id="UP000054279">
    <property type="component" value="Unassembled WGS sequence"/>
</dbReference>
<dbReference type="AlphaFoldDB" id="A0A0C9VBP6"/>
<feature type="non-terminal residue" evidence="1">
    <location>
        <position position="1"/>
    </location>
</feature>
<organism evidence="1 2">
    <name type="scientific">Sphaerobolus stellatus (strain SS14)</name>
    <dbReference type="NCBI Taxonomy" id="990650"/>
    <lineage>
        <taxon>Eukaryota</taxon>
        <taxon>Fungi</taxon>
        <taxon>Dikarya</taxon>
        <taxon>Basidiomycota</taxon>
        <taxon>Agaricomycotina</taxon>
        <taxon>Agaricomycetes</taxon>
        <taxon>Phallomycetidae</taxon>
        <taxon>Geastrales</taxon>
        <taxon>Sphaerobolaceae</taxon>
        <taxon>Sphaerobolus</taxon>
    </lineage>
</organism>
<gene>
    <name evidence="1" type="ORF">M422DRAFT_168409</name>
</gene>
<evidence type="ECO:0000313" key="2">
    <source>
        <dbReference type="Proteomes" id="UP000054279"/>
    </source>
</evidence>